<proteinExistence type="predicted"/>
<dbReference type="EMBL" id="LT670817">
    <property type="protein sequence ID" value="SHG88476.1"/>
    <property type="molecule type" value="Genomic_DNA"/>
</dbReference>
<name>A0A1M5NFV3_9BRAD</name>
<reference evidence="1 2" key="1">
    <citation type="submission" date="2016-11" db="EMBL/GenBank/DDBJ databases">
        <authorList>
            <person name="Jaros S."/>
            <person name="Januszkiewicz K."/>
            <person name="Wedrychowicz H."/>
        </authorList>
    </citation>
    <scope>NUCLEOTIDE SEQUENCE [LARGE SCALE GENOMIC DNA]</scope>
    <source>
        <strain evidence="1 2">GAS138</strain>
    </source>
</reference>
<gene>
    <name evidence="1" type="ORF">SAMN05443248_2982</name>
</gene>
<evidence type="ECO:0000313" key="2">
    <source>
        <dbReference type="Proteomes" id="UP000189796"/>
    </source>
</evidence>
<protein>
    <submittedName>
        <fullName evidence="1">Uncharacterized protein</fullName>
    </submittedName>
</protein>
<dbReference type="AlphaFoldDB" id="A0A1M5NFV3"/>
<dbReference type="OrthoDB" id="8253673at2"/>
<sequence length="93" mass="9579">MAKLILSSYPAERSERGSLQVSIMLSGNGAPVPSRTVEIKRAADAAAAFDAYCADVTATGKGAAVSMRIGKGDRSPPGFKKLKGAANFHAVNV</sequence>
<dbReference type="Proteomes" id="UP000189796">
    <property type="component" value="Chromosome I"/>
</dbReference>
<evidence type="ECO:0000313" key="1">
    <source>
        <dbReference type="EMBL" id="SHG88476.1"/>
    </source>
</evidence>
<organism evidence="1 2">
    <name type="scientific">Bradyrhizobium erythrophlei</name>
    <dbReference type="NCBI Taxonomy" id="1437360"/>
    <lineage>
        <taxon>Bacteria</taxon>
        <taxon>Pseudomonadati</taxon>
        <taxon>Pseudomonadota</taxon>
        <taxon>Alphaproteobacteria</taxon>
        <taxon>Hyphomicrobiales</taxon>
        <taxon>Nitrobacteraceae</taxon>
        <taxon>Bradyrhizobium</taxon>
    </lineage>
</organism>
<dbReference type="RefSeq" id="WP_079601912.1">
    <property type="nucleotide sequence ID" value="NZ_LT670817.1"/>
</dbReference>
<accession>A0A1M5NFV3</accession>